<dbReference type="Proteomes" id="UP000237105">
    <property type="component" value="Unassembled WGS sequence"/>
</dbReference>
<evidence type="ECO:0000313" key="2">
    <source>
        <dbReference type="Proteomes" id="UP000237105"/>
    </source>
</evidence>
<gene>
    <name evidence="1" type="ORF">PanWU01x14_099420</name>
</gene>
<evidence type="ECO:0000313" key="1">
    <source>
        <dbReference type="EMBL" id="PON67945.1"/>
    </source>
</evidence>
<organism evidence="1 2">
    <name type="scientific">Parasponia andersonii</name>
    <name type="common">Sponia andersonii</name>
    <dbReference type="NCBI Taxonomy" id="3476"/>
    <lineage>
        <taxon>Eukaryota</taxon>
        <taxon>Viridiplantae</taxon>
        <taxon>Streptophyta</taxon>
        <taxon>Embryophyta</taxon>
        <taxon>Tracheophyta</taxon>
        <taxon>Spermatophyta</taxon>
        <taxon>Magnoliopsida</taxon>
        <taxon>eudicotyledons</taxon>
        <taxon>Gunneridae</taxon>
        <taxon>Pentapetalae</taxon>
        <taxon>rosids</taxon>
        <taxon>fabids</taxon>
        <taxon>Rosales</taxon>
        <taxon>Cannabaceae</taxon>
        <taxon>Parasponia</taxon>
    </lineage>
</organism>
<keyword evidence="2" id="KW-1185">Reference proteome</keyword>
<reference evidence="2" key="1">
    <citation type="submission" date="2016-06" db="EMBL/GenBank/DDBJ databases">
        <title>Parallel loss of symbiosis genes in relatives of nitrogen-fixing non-legume Parasponia.</title>
        <authorList>
            <person name="Van Velzen R."/>
            <person name="Holmer R."/>
            <person name="Bu F."/>
            <person name="Rutten L."/>
            <person name="Van Zeijl A."/>
            <person name="Liu W."/>
            <person name="Santuari L."/>
            <person name="Cao Q."/>
            <person name="Sharma T."/>
            <person name="Shen D."/>
            <person name="Roswanjaya Y."/>
            <person name="Wardhani T."/>
            <person name="Kalhor M.S."/>
            <person name="Jansen J."/>
            <person name="Van den Hoogen J."/>
            <person name="Gungor B."/>
            <person name="Hartog M."/>
            <person name="Hontelez J."/>
            <person name="Verver J."/>
            <person name="Yang W.-C."/>
            <person name="Schijlen E."/>
            <person name="Repin R."/>
            <person name="Schilthuizen M."/>
            <person name="Schranz E."/>
            <person name="Heidstra R."/>
            <person name="Miyata K."/>
            <person name="Fedorova E."/>
            <person name="Kohlen W."/>
            <person name="Bisseling T."/>
            <person name="Smit S."/>
            <person name="Geurts R."/>
        </authorList>
    </citation>
    <scope>NUCLEOTIDE SEQUENCE [LARGE SCALE GENOMIC DNA]</scope>
    <source>
        <strain evidence="2">cv. WU1-14</strain>
    </source>
</reference>
<dbReference type="AlphaFoldDB" id="A0A2P5D3X4"/>
<name>A0A2P5D3X4_PARAD</name>
<proteinExistence type="predicted"/>
<accession>A0A2P5D3X4</accession>
<dbReference type="EMBL" id="JXTB01000067">
    <property type="protein sequence ID" value="PON67945.1"/>
    <property type="molecule type" value="Genomic_DNA"/>
</dbReference>
<comment type="caution">
    <text evidence="1">The sequence shown here is derived from an EMBL/GenBank/DDBJ whole genome shotgun (WGS) entry which is preliminary data.</text>
</comment>
<sequence>MAASCRHGKGFSEIVTKTLTRKSEAAPDHTKIFGSSRIQRVLVIYNHDQHVTLDVQDFVQVFGNLATNVSEANARVSEVHECLYLNGFFEDIFKQETNALATLDKALNLQDTFLREKSLAKWLVRG</sequence>
<protein>
    <submittedName>
        <fullName evidence="1">Uncharacterized protein</fullName>
    </submittedName>
</protein>